<gene>
    <name evidence="2" type="ORF">O181_083015</name>
</gene>
<feature type="region of interest" description="Disordered" evidence="1">
    <location>
        <begin position="168"/>
        <end position="202"/>
    </location>
</feature>
<dbReference type="Proteomes" id="UP000765509">
    <property type="component" value="Unassembled WGS sequence"/>
</dbReference>
<evidence type="ECO:0000313" key="2">
    <source>
        <dbReference type="EMBL" id="MBW0543300.1"/>
    </source>
</evidence>
<reference evidence="2" key="1">
    <citation type="submission" date="2021-03" db="EMBL/GenBank/DDBJ databases">
        <title>Draft genome sequence of rust myrtle Austropuccinia psidii MF-1, a brazilian biotype.</title>
        <authorList>
            <person name="Quecine M.C."/>
            <person name="Pachon D.M.R."/>
            <person name="Bonatelli M.L."/>
            <person name="Correr F.H."/>
            <person name="Franceschini L.M."/>
            <person name="Leite T.F."/>
            <person name="Margarido G.R.A."/>
            <person name="Almeida C.A."/>
            <person name="Ferrarezi J.A."/>
            <person name="Labate C.A."/>
        </authorList>
    </citation>
    <scope>NUCLEOTIDE SEQUENCE</scope>
    <source>
        <strain evidence="2">MF-1</strain>
    </source>
</reference>
<comment type="caution">
    <text evidence="2">The sequence shown here is derived from an EMBL/GenBank/DDBJ whole genome shotgun (WGS) entry which is preliminary data.</text>
</comment>
<accession>A0A9Q3FMB6</accession>
<keyword evidence="3" id="KW-1185">Reference proteome</keyword>
<sequence length="217" mass="25307">MPEETGHGGRIKLSTGTAMLLGYVKRTGHLKMASTLWTKIHEWSLRQTERLKGIDPQMNIQMRNDKLLTQMPGEIEHLVKCRCNQKCTLDKIANTLQDVRKITKIGKYSQYKNIILKEKKNFRVYSKDKPKETMAEVTKKKNSCHNCGSKDNYSNNWLKAKKKVYTIENIPEEESPTKDSESDSMGDSIREQFDDDQDPREECLVDTMRKQNWKFKT</sequence>
<evidence type="ECO:0000313" key="3">
    <source>
        <dbReference type="Proteomes" id="UP000765509"/>
    </source>
</evidence>
<dbReference type="EMBL" id="AVOT02048067">
    <property type="protein sequence ID" value="MBW0543300.1"/>
    <property type="molecule type" value="Genomic_DNA"/>
</dbReference>
<proteinExistence type="predicted"/>
<protein>
    <submittedName>
        <fullName evidence="2">Uncharacterized protein</fullName>
    </submittedName>
</protein>
<organism evidence="2 3">
    <name type="scientific">Austropuccinia psidii MF-1</name>
    <dbReference type="NCBI Taxonomy" id="1389203"/>
    <lineage>
        <taxon>Eukaryota</taxon>
        <taxon>Fungi</taxon>
        <taxon>Dikarya</taxon>
        <taxon>Basidiomycota</taxon>
        <taxon>Pucciniomycotina</taxon>
        <taxon>Pucciniomycetes</taxon>
        <taxon>Pucciniales</taxon>
        <taxon>Sphaerophragmiaceae</taxon>
        <taxon>Austropuccinia</taxon>
    </lineage>
</organism>
<dbReference type="AlphaFoldDB" id="A0A9Q3FMB6"/>
<name>A0A9Q3FMB6_9BASI</name>
<evidence type="ECO:0000256" key="1">
    <source>
        <dbReference type="SAM" id="MobiDB-lite"/>
    </source>
</evidence>